<feature type="region of interest" description="Disordered" evidence="1">
    <location>
        <begin position="185"/>
        <end position="277"/>
    </location>
</feature>
<proteinExistence type="predicted"/>
<evidence type="ECO:0000259" key="2">
    <source>
        <dbReference type="Pfam" id="PF00561"/>
    </source>
</evidence>
<dbReference type="SUPFAM" id="SSF53474">
    <property type="entry name" value="alpha/beta-Hydrolases"/>
    <property type="match status" value="1"/>
</dbReference>
<dbReference type="Pfam" id="PF00561">
    <property type="entry name" value="Abhydrolase_1"/>
    <property type="match status" value="1"/>
</dbReference>
<evidence type="ECO:0000256" key="1">
    <source>
        <dbReference type="SAM" id="MobiDB-lite"/>
    </source>
</evidence>
<dbReference type="GO" id="GO:0016787">
    <property type="term" value="F:hydrolase activity"/>
    <property type="evidence" value="ECO:0007669"/>
    <property type="project" value="UniProtKB-KW"/>
</dbReference>
<evidence type="ECO:0000313" key="3">
    <source>
        <dbReference type="EMBL" id="SHL83907.1"/>
    </source>
</evidence>
<accession>A0A9X8MU95</accession>
<dbReference type="Gene3D" id="3.40.50.1820">
    <property type="entry name" value="alpha/beta hydrolase"/>
    <property type="match status" value="1"/>
</dbReference>
<reference evidence="4" key="1">
    <citation type="submission" date="2016-11" db="EMBL/GenBank/DDBJ databases">
        <authorList>
            <person name="Jaros S."/>
            <person name="Januszkiewicz K."/>
            <person name="Wedrychowicz H."/>
        </authorList>
    </citation>
    <scope>NUCLEOTIDE SEQUENCE [LARGE SCALE GENOMIC DNA]</scope>
    <source>
        <strain evidence="4">CGMCC 4.3555</strain>
    </source>
</reference>
<gene>
    <name evidence="3" type="ORF">SAMN05216268_106375</name>
</gene>
<dbReference type="Proteomes" id="UP000184388">
    <property type="component" value="Unassembled WGS sequence"/>
</dbReference>
<dbReference type="InterPro" id="IPR000073">
    <property type="entry name" value="AB_hydrolase_1"/>
</dbReference>
<protein>
    <submittedName>
        <fullName evidence="3">Alpha/beta hydrolase fold</fullName>
    </submittedName>
</protein>
<dbReference type="PANTHER" id="PTHR43433">
    <property type="entry name" value="HYDROLASE, ALPHA/BETA FOLD FAMILY PROTEIN"/>
    <property type="match status" value="1"/>
</dbReference>
<name>A0A9X8MU95_9ACTN</name>
<evidence type="ECO:0000313" key="4">
    <source>
        <dbReference type="Proteomes" id="UP000184388"/>
    </source>
</evidence>
<dbReference type="EMBL" id="FRBK01000006">
    <property type="protein sequence ID" value="SHL83907.1"/>
    <property type="molecule type" value="Genomic_DNA"/>
</dbReference>
<sequence>MMPLPRKPLAPVRTASATYSSFSKVADHGFRGIAHDRRGHGRSAQPWGGYDFDTFADDLNDLITALDLRGITLVAHSMGGGELARYIGRHGTTRMNKAVLLSAIPPLMIKTDGTPQGVPAEVFETIRTGQRAGVEGAVESRGAVMSGLLGELWPTRRRSTLFEYIDGFYNSRRIQERLGFLKPDRVRGEVPRRPGGSRTNAPEHPSTHSDQLISTSRATREAHPAAAPDTGHECRVRRRRVCGSPSRRRLTTVTAGATGSPGPLPGDPSAFRAWPLP</sequence>
<feature type="domain" description="AB hydrolase-1" evidence="2">
    <location>
        <begin position="23"/>
        <end position="125"/>
    </location>
</feature>
<dbReference type="PANTHER" id="PTHR43433:SF3">
    <property type="entry name" value="NON-HEME CHLOROPEROXIDASE"/>
    <property type="match status" value="1"/>
</dbReference>
<feature type="compositionally biased region" description="Polar residues" evidence="1">
    <location>
        <begin position="208"/>
        <end position="217"/>
    </location>
</feature>
<feature type="compositionally biased region" description="Basic residues" evidence="1">
    <location>
        <begin position="235"/>
        <end position="250"/>
    </location>
</feature>
<dbReference type="InterPro" id="IPR050471">
    <property type="entry name" value="AB_hydrolase"/>
</dbReference>
<dbReference type="InterPro" id="IPR029058">
    <property type="entry name" value="AB_hydrolase_fold"/>
</dbReference>
<comment type="caution">
    <text evidence="3">The sequence shown here is derived from an EMBL/GenBank/DDBJ whole genome shotgun (WGS) entry which is preliminary data.</text>
</comment>
<organism evidence="3 4">
    <name type="scientific">Streptomyces yunnanensis</name>
    <dbReference type="NCBI Taxonomy" id="156453"/>
    <lineage>
        <taxon>Bacteria</taxon>
        <taxon>Bacillati</taxon>
        <taxon>Actinomycetota</taxon>
        <taxon>Actinomycetes</taxon>
        <taxon>Kitasatosporales</taxon>
        <taxon>Streptomycetaceae</taxon>
        <taxon>Streptomyces</taxon>
    </lineage>
</organism>
<keyword evidence="3" id="KW-0378">Hydrolase</keyword>
<dbReference type="AlphaFoldDB" id="A0A9X8MU95"/>